<gene>
    <name evidence="1" type="ORF">Q6348_09315</name>
</gene>
<dbReference type="CDD" id="cd17511">
    <property type="entry name" value="YbjN_AmyR-like"/>
    <property type="match status" value="1"/>
</dbReference>
<evidence type="ECO:0000313" key="2">
    <source>
        <dbReference type="Proteomes" id="UP001232536"/>
    </source>
</evidence>
<organism evidence="1 2">
    <name type="scientific">Actinotalea lenta</name>
    <dbReference type="NCBI Taxonomy" id="3064654"/>
    <lineage>
        <taxon>Bacteria</taxon>
        <taxon>Bacillati</taxon>
        <taxon>Actinomycetota</taxon>
        <taxon>Actinomycetes</taxon>
        <taxon>Micrococcales</taxon>
        <taxon>Cellulomonadaceae</taxon>
        <taxon>Actinotalea</taxon>
    </lineage>
</organism>
<sequence length="146" mass="16316">MSAAPPARPERPTPVTRERIAAYLQAEGYHTRADEDGDVTGVWNGHRFWFILLGERDEVLQVRGRAEHVLPVERRSAALLAVNDWNRDRIWPKAYLREEDDGLALYGEMSVDLEHGVTDAQLALLLDCGLATSIQLFRATAPAQPG</sequence>
<keyword evidence="2" id="KW-1185">Reference proteome</keyword>
<dbReference type="EMBL" id="JAUQYP010000001">
    <property type="protein sequence ID" value="MDO8107393.1"/>
    <property type="molecule type" value="Genomic_DNA"/>
</dbReference>
<proteinExistence type="predicted"/>
<dbReference type="InterPro" id="IPR019660">
    <property type="entry name" value="Put_sensory_transdc_reg_YbjN"/>
</dbReference>
<protein>
    <submittedName>
        <fullName evidence="1">YbjN domain-containing protein</fullName>
    </submittedName>
</protein>
<name>A0ABT9DB67_9CELL</name>
<dbReference type="RefSeq" id="WP_304601019.1">
    <property type="nucleotide sequence ID" value="NZ_JAUQYO010000001.1"/>
</dbReference>
<comment type="caution">
    <text evidence="1">The sequence shown here is derived from an EMBL/GenBank/DDBJ whole genome shotgun (WGS) entry which is preliminary data.</text>
</comment>
<evidence type="ECO:0000313" key="1">
    <source>
        <dbReference type="EMBL" id="MDO8107393.1"/>
    </source>
</evidence>
<reference evidence="1 2" key="1">
    <citation type="submission" date="2023-07" db="EMBL/GenBank/DDBJ databases">
        <title>Description of novel actinomycetes strains, isolated from tidal flat sediment.</title>
        <authorList>
            <person name="Lu C."/>
        </authorList>
    </citation>
    <scope>NUCLEOTIDE SEQUENCE [LARGE SCALE GENOMIC DNA]</scope>
    <source>
        <strain evidence="1 2">SYSU T00b441</strain>
    </source>
</reference>
<accession>A0ABT9DB67</accession>
<dbReference type="Pfam" id="PF10722">
    <property type="entry name" value="YbjN"/>
    <property type="match status" value="1"/>
</dbReference>
<dbReference type="Proteomes" id="UP001232536">
    <property type="component" value="Unassembled WGS sequence"/>
</dbReference>